<dbReference type="AlphaFoldDB" id="B9GV04"/>
<dbReference type="HOGENOM" id="CLU_2444957_0_0_1"/>
<sequence>MGHGPCQSMASPNTRTTFRFTEDVKLILVQDYNLRGLERTIYSDKSTTYQTGLNDTKRGSCFPGGRIEEVISPRASQDGRMVLFLRGCVQ</sequence>
<accession>B9GV04</accession>
<reference evidence="1 2" key="1">
    <citation type="journal article" date="2006" name="Science">
        <title>The genome of black cottonwood, Populus trichocarpa (Torr. &amp; Gray).</title>
        <authorList>
            <person name="Tuskan G.A."/>
            <person name="Difazio S."/>
            <person name="Jansson S."/>
            <person name="Bohlmann J."/>
            <person name="Grigoriev I."/>
            <person name="Hellsten U."/>
            <person name="Putnam N."/>
            <person name="Ralph S."/>
            <person name="Rombauts S."/>
            <person name="Salamov A."/>
            <person name="Schein J."/>
            <person name="Sterck L."/>
            <person name="Aerts A."/>
            <person name="Bhalerao R.R."/>
            <person name="Bhalerao R.P."/>
            <person name="Blaudez D."/>
            <person name="Boerjan W."/>
            <person name="Brun A."/>
            <person name="Brunner A."/>
            <person name="Busov V."/>
            <person name="Campbell M."/>
            <person name="Carlson J."/>
            <person name="Chalot M."/>
            <person name="Chapman J."/>
            <person name="Chen G.L."/>
            <person name="Cooper D."/>
            <person name="Coutinho P.M."/>
            <person name="Couturier J."/>
            <person name="Covert S."/>
            <person name="Cronk Q."/>
            <person name="Cunningham R."/>
            <person name="Davis J."/>
            <person name="Degroeve S."/>
            <person name="Dejardin A."/>
            <person name="Depamphilis C."/>
            <person name="Detter J."/>
            <person name="Dirks B."/>
            <person name="Dubchak I."/>
            <person name="Duplessis S."/>
            <person name="Ehlting J."/>
            <person name="Ellis B."/>
            <person name="Gendler K."/>
            <person name="Goodstein D."/>
            <person name="Gribskov M."/>
            <person name="Grimwood J."/>
            <person name="Groover A."/>
            <person name="Gunter L."/>
            <person name="Hamberger B."/>
            <person name="Heinze B."/>
            <person name="Helariutta Y."/>
            <person name="Henrissat B."/>
            <person name="Holligan D."/>
            <person name="Holt R."/>
            <person name="Huang W."/>
            <person name="Islam-Faridi N."/>
            <person name="Jones S."/>
            <person name="Jones-Rhoades M."/>
            <person name="Jorgensen R."/>
            <person name="Joshi C."/>
            <person name="Kangasjarvi J."/>
            <person name="Karlsson J."/>
            <person name="Kelleher C."/>
            <person name="Kirkpatrick R."/>
            <person name="Kirst M."/>
            <person name="Kohler A."/>
            <person name="Kalluri U."/>
            <person name="Larimer F."/>
            <person name="Leebens-Mack J."/>
            <person name="Leple J.C."/>
            <person name="Locascio P."/>
            <person name="Lou Y."/>
            <person name="Lucas S."/>
            <person name="Martin F."/>
            <person name="Montanini B."/>
            <person name="Napoli C."/>
            <person name="Nelson D.R."/>
            <person name="Nelson C."/>
            <person name="Nieminen K."/>
            <person name="Nilsson O."/>
            <person name="Pereda V."/>
            <person name="Peter G."/>
            <person name="Philippe R."/>
            <person name="Pilate G."/>
            <person name="Poliakov A."/>
            <person name="Razumovskaya J."/>
            <person name="Richardson P."/>
            <person name="Rinaldi C."/>
            <person name="Ritland K."/>
            <person name="Rouze P."/>
            <person name="Ryaboy D."/>
            <person name="Schmutz J."/>
            <person name="Schrader J."/>
            <person name="Segerman B."/>
            <person name="Shin H."/>
            <person name="Siddiqui A."/>
            <person name="Sterky F."/>
            <person name="Terry A."/>
            <person name="Tsai C.J."/>
            <person name="Uberbacher E."/>
            <person name="Unneberg P."/>
            <person name="Vahala J."/>
            <person name="Wall K."/>
            <person name="Wessler S."/>
            <person name="Yang G."/>
            <person name="Yin T."/>
            <person name="Douglas C."/>
            <person name="Marra M."/>
            <person name="Sandberg G."/>
            <person name="Van de Peer Y."/>
            <person name="Rokhsar D."/>
        </authorList>
    </citation>
    <scope>NUCLEOTIDE SEQUENCE [LARGE SCALE GENOMIC DNA]</scope>
    <source>
        <strain evidence="2">cv. Nisqually</strain>
    </source>
</reference>
<name>B9GV04_POPTR</name>
<gene>
    <name evidence="1" type="ORF">POPTR_002G101000</name>
</gene>
<dbReference type="EMBL" id="CM009291">
    <property type="protein sequence ID" value="PNT48895.1"/>
    <property type="molecule type" value="Genomic_DNA"/>
</dbReference>
<dbReference type="Proteomes" id="UP000006729">
    <property type="component" value="Chromosome 2"/>
</dbReference>
<keyword evidence="2" id="KW-1185">Reference proteome</keyword>
<dbReference type="InParanoid" id="B9GV04"/>
<evidence type="ECO:0000313" key="2">
    <source>
        <dbReference type="Proteomes" id="UP000006729"/>
    </source>
</evidence>
<protein>
    <submittedName>
        <fullName evidence="1">Uncharacterized protein</fullName>
    </submittedName>
</protein>
<evidence type="ECO:0000313" key="1">
    <source>
        <dbReference type="EMBL" id="PNT48895.1"/>
    </source>
</evidence>
<proteinExistence type="predicted"/>
<organism evidence="1 2">
    <name type="scientific">Populus trichocarpa</name>
    <name type="common">Western balsam poplar</name>
    <name type="synonym">Populus balsamifera subsp. trichocarpa</name>
    <dbReference type="NCBI Taxonomy" id="3694"/>
    <lineage>
        <taxon>Eukaryota</taxon>
        <taxon>Viridiplantae</taxon>
        <taxon>Streptophyta</taxon>
        <taxon>Embryophyta</taxon>
        <taxon>Tracheophyta</taxon>
        <taxon>Spermatophyta</taxon>
        <taxon>Magnoliopsida</taxon>
        <taxon>eudicotyledons</taxon>
        <taxon>Gunneridae</taxon>
        <taxon>Pentapetalae</taxon>
        <taxon>rosids</taxon>
        <taxon>fabids</taxon>
        <taxon>Malpighiales</taxon>
        <taxon>Salicaceae</taxon>
        <taxon>Saliceae</taxon>
        <taxon>Populus</taxon>
    </lineage>
</organism>